<evidence type="ECO:0000313" key="1">
    <source>
        <dbReference type="EMBL" id="JAE24568.1"/>
    </source>
</evidence>
<reference evidence="1" key="2">
    <citation type="journal article" date="2015" name="Data Brief">
        <title>Shoot transcriptome of the giant reed, Arundo donax.</title>
        <authorList>
            <person name="Barrero R.A."/>
            <person name="Guerrero F.D."/>
            <person name="Moolhuijzen P."/>
            <person name="Goolsby J.A."/>
            <person name="Tidwell J."/>
            <person name="Bellgard S.E."/>
            <person name="Bellgard M.I."/>
        </authorList>
    </citation>
    <scope>NUCLEOTIDE SEQUENCE</scope>
    <source>
        <tissue evidence="1">Shoot tissue taken approximately 20 cm above the soil surface</tissue>
    </source>
</reference>
<name>A0A0A9GVH2_ARUDO</name>
<reference evidence="1" key="1">
    <citation type="submission" date="2014-09" db="EMBL/GenBank/DDBJ databases">
        <authorList>
            <person name="Magalhaes I.L.F."/>
            <person name="Oliveira U."/>
            <person name="Santos F.R."/>
            <person name="Vidigal T.H.D.A."/>
            <person name="Brescovit A.D."/>
            <person name="Santos A.J."/>
        </authorList>
    </citation>
    <scope>NUCLEOTIDE SEQUENCE</scope>
    <source>
        <tissue evidence="1">Shoot tissue taken approximately 20 cm above the soil surface</tissue>
    </source>
</reference>
<dbReference type="EMBL" id="GBRH01173328">
    <property type="protein sequence ID" value="JAE24568.1"/>
    <property type="molecule type" value="Transcribed_RNA"/>
</dbReference>
<sequence length="17" mass="1997">MLLLLRPVLLLVHQQLP</sequence>
<dbReference type="AlphaFoldDB" id="A0A0A9GVH2"/>
<protein>
    <submittedName>
        <fullName evidence="1">Uncharacterized protein</fullName>
    </submittedName>
</protein>
<organism evidence="1">
    <name type="scientific">Arundo donax</name>
    <name type="common">Giant reed</name>
    <name type="synonym">Donax arundinaceus</name>
    <dbReference type="NCBI Taxonomy" id="35708"/>
    <lineage>
        <taxon>Eukaryota</taxon>
        <taxon>Viridiplantae</taxon>
        <taxon>Streptophyta</taxon>
        <taxon>Embryophyta</taxon>
        <taxon>Tracheophyta</taxon>
        <taxon>Spermatophyta</taxon>
        <taxon>Magnoliopsida</taxon>
        <taxon>Liliopsida</taxon>
        <taxon>Poales</taxon>
        <taxon>Poaceae</taxon>
        <taxon>PACMAD clade</taxon>
        <taxon>Arundinoideae</taxon>
        <taxon>Arundineae</taxon>
        <taxon>Arundo</taxon>
    </lineage>
</organism>
<proteinExistence type="predicted"/>
<accession>A0A0A9GVH2</accession>